<name>A0A6C0LEJ7_9ZZZZ</name>
<proteinExistence type="predicted"/>
<dbReference type="EMBL" id="MN740471">
    <property type="protein sequence ID" value="QHU28208.1"/>
    <property type="molecule type" value="Genomic_DNA"/>
</dbReference>
<keyword evidence="1" id="KW-0472">Membrane</keyword>
<evidence type="ECO:0000256" key="1">
    <source>
        <dbReference type="SAM" id="Phobius"/>
    </source>
</evidence>
<feature type="transmembrane region" description="Helical" evidence="1">
    <location>
        <begin position="86"/>
        <end position="107"/>
    </location>
</feature>
<sequence>MYVLLFFIGFVKHFLGYYLYFQQYFCNYKCTEHKKQKDQNDKKDQKEVTTPFAELLGESCIEGLACIGVGFVLLQIPYLRRKERVIFFLLGFILHIISELLGLHSYFCKKIVKMHNKSKLFFFFRRCRNRL</sequence>
<accession>A0A6C0LEJ7</accession>
<organism evidence="2">
    <name type="scientific">viral metagenome</name>
    <dbReference type="NCBI Taxonomy" id="1070528"/>
    <lineage>
        <taxon>unclassified sequences</taxon>
        <taxon>metagenomes</taxon>
        <taxon>organismal metagenomes</taxon>
    </lineage>
</organism>
<keyword evidence="1" id="KW-1133">Transmembrane helix</keyword>
<reference evidence="2" key="1">
    <citation type="journal article" date="2020" name="Nature">
        <title>Giant virus diversity and host interactions through global metagenomics.</title>
        <authorList>
            <person name="Schulz F."/>
            <person name="Roux S."/>
            <person name="Paez-Espino D."/>
            <person name="Jungbluth S."/>
            <person name="Walsh D.A."/>
            <person name="Denef V.J."/>
            <person name="McMahon K.D."/>
            <person name="Konstantinidis K.T."/>
            <person name="Eloe-Fadrosh E.A."/>
            <person name="Kyrpides N.C."/>
            <person name="Woyke T."/>
        </authorList>
    </citation>
    <scope>NUCLEOTIDE SEQUENCE</scope>
    <source>
        <strain evidence="2">GVMAG-M-3300027770-73</strain>
    </source>
</reference>
<evidence type="ECO:0000313" key="2">
    <source>
        <dbReference type="EMBL" id="QHU28208.1"/>
    </source>
</evidence>
<keyword evidence="1" id="KW-0812">Transmembrane</keyword>
<protein>
    <submittedName>
        <fullName evidence="2">Uncharacterized protein</fullName>
    </submittedName>
</protein>
<dbReference type="AlphaFoldDB" id="A0A6C0LEJ7"/>